<evidence type="ECO:0000313" key="2">
    <source>
        <dbReference type="EMBL" id="GMT23740.1"/>
    </source>
</evidence>
<protein>
    <submittedName>
        <fullName evidence="2">Uncharacterized protein</fullName>
    </submittedName>
</protein>
<sequence length="361" mass="41272">SKVVGRDMESRASSHLSLTSLVGEKINEKLERGEIREKLVNAVESLKNLREKIELAEGAIEFEKRRETELENDIHKERSRIVALADEVRKARTRETEFAKNVYSWIEILREKRTELILHSSISESLNCTLSTLLSSIDILLEGLHKKRKHVDEVIVVTDRRVQASQAELMEMRNSIETARDRREFLRKTKKIIGRYSKDDRLRAEKELGEIDRKLAMVKEEVSILTAKLPDTKREINQGKKEESIGISTTTLTETTETETPVPEIVMKKMDTIHENRPLQLVYSETSVQFLPQPDDLPISSPSQMSMYTDDCDHETSCTCQCHDDENCSCGSECTETNNPTKLFNTLMQAMNSVGGIDLFV</sequence>
<dbReference type="EMBL" id="BTSY01000004">
    <property type="protein sequence ID" value="GMT23740.1"/>
    <property type="molecule type" value="Genomic_DNA"/>
</dbReference>
<name>A0AAV5VZ36_9BILA</name>
<comment type="caution">
    <text evidence="2">The sequence shown here is derived from an EMBL/GenBank/DDBJ whole genome shotgun (WGS) entry which is preliminary data.</text>
</comment>
<organism evidence="2 3">
    <name type="scientific">Pristionchus fissidentatus</name>
    <dbReference type="NCBI Taxonomy" id="1538716"/>
    <lineage>
        <taxon>Eukaryota</taxon>
        <taxon>Metazoa</taxon>
        <taxon>Ecdysozoa</taxon>
        <taxon>Nematoda</taxon>
        <taxon>Chromadorea</taxon>
        <taxon>Rhabditida</taxon>
        <taxon>Rhabditina</taxon>
        <taxon>Diplogasteromorpha</taxon>
        <taxon>Diplogasteroidea</taxon>
        <taxon>Neodiplogasteridae</taxon>
        <taxon>Pristionchus</taxon>
    </lineage>
</organism>
<feature type="non-terminal residue" evidence="2">
    <location>
        <position position="1"/>
    </location>
</feature>
<gene>
    <name evidence="2" type="ORF">PFISCL1PPCAC_15037</name>
</gene>
<keyword evidence="3" id="KW-1185">Reference proteome</keyword>
<proteinExistence type="predicted"/>
<reference evidence="2" key="1">
    <citation type="submission" date="2023-10" db="EMBL/GenBank/DDBJ databases">
        <title>Genome assembly of Pristionchus species.</title>
        <authorList>
            <person name="Yoshida K."/>
            <person name="Sommer R.J."/>
        </authorList>
    </citation>
    <scope>NUCLEOTIDE SEQUENCE</scope>
    <source>
        <strain evidence="2">RS5133</strain>
    </source>
</reference>
<feature type="coiled-coil region" evidence="1">
    <location>
        <begin position="32"/>
        <end position="80"/>
    </location>
</feature>
<evidence type="ECO:0000313" key="3">
    <source>
        <dbReference type="Proteomes" id="UP001432322"/>
    </source>
</evidence>
<dbReference type="AlphaFoldDB" id="A0AAV5VZ36"/>
<accession>A0AAV5VZ36</accession>
<keyword evidence="1" id="KW-0175">Coiled coil</keyword>
<evidence type="ECO:0000256" key="1">
    <source>
        <dbReference type="SAM" id="Coils"/>
    </source>
</evidence>
<dbReference type="Proteomes" id="UP001432322">
    <property type="component" value="Unassembled WGS sequence"/>
</dbReference>
<feature type="coiled-coil region" evidence="1">
    <location>
        <begin position="162"/>
        <end position="221"/>
    </location>
</feature>